<dbReference type="AlphaFoldDB" id="A0AAV5HTA6"/>
<keyword evidence="2" id="KW-1185">Reference proteome</keyword>
<dbReference type="EMBL" id="BPVZ01000003">
    <property type="protein sequence ID" value="GKU89386.1"/>
    <property type="molecule type" value="Genomic_DNA"/>
</dbReference>
<accession>A0AAV5HTA6</accession>
<protein>
    <submittedName>
        <fullName evidence="1">Uncharacterized protein</fullName>
    </submittedName>
</protein>
<gene>
    <name evidence="1" type="ORF">SLEP1_g3528</name>
</gene>
<name>A0AAV5HTA6_9ROSI</name>
<organism evidence="1 2">
    <name type="scientific">Rubroshorea leprosula</name>
    <dbReference type="NCBI Taxonomy" id="152421"/>
    <lineage>
        <taxon>Eukaryota</taxon>
        <taxon>Viridiplantae</taxon>
        <taxon>Streptophyta</taxon>
        <taxon>Embryophyta</taxon>
        <taxon>Tracheophyta</taxon>
        <taxon>Spermatophyta</taxon>
        <taxon>Magnoliopsida</taxon>
        <taxon>eudicotyledons</taxon>
        <taxon>Gunneridae</taxon>
        <taxon>Pentapetalae</taxon>
        <taxon>rosids</taxon>
        <taxon>malvids</taxon>
        <taxon>Malvales</taxon>
        <taxon>Dipterocarpaceae</taxon>
        <taxon>Rubroshorea</taxon>
    </lineage>
</organism>
<evidence type="ECO:0000313" key="1">
    <source>
        <dbReference type="EMBL" id="GKU89386.1"/>
    </source>
</evidence>
<dbReference type="Proteomes" id="UP001054252">
    <property type="component" value="Unassembled WGS sequence"/>
</dbReference>
<reference evidence="1 2" key="1">
    <citation type="journal article" date="2021" name="Commun. Biol.">
        <title>The genome of Shorea leprosula (Dipterocarpaceae) highlights the ecological relevance of drought in aseasonal tropical rainforests.</title>
        <authorList>
            <person name="Ng K.K.S."/>
            <person name="Kobayashi M.J."/>
            <person name="Fawcett J.A."/>
            <person name="Hatakeyama M."/>
            <person name="Paape T."/>
            <person name="Ng C.H."/>
            <person name="Ang C.C."/>
            <person name="Tnah L.H."/>
            <person name="Lee C.T."/>
            <person name="Nishiyama T."/>
            <person name="Sese J."/>
            <person name="O'Brien M.J."/>
            <person name="Copetti D."/>
            <person name="Mohd Noor M.I."/>
            <person name="Ong R.C."/>
            <person name="Putra M."/>
            <person name="Sireger I.Z."/>
            <person name="Indrioko S."/>
            <person name="Kosugi Y."/>
            <person name="Izuno A."/>
            <person name="Isagi Y."/>
            <person name="Lee S.L."/>
            <person name="Shimizu K.K."/>
        </authorList>
    </citation>
    <scope>NUCLEOTIDE SEQUENCE [LARGE SCALE GENOMIC DNA]</scope>
    <source>
        <strain evidence="1">214</strain>
    </source>
</reference>
<comment type="caution">
    <text evidence="1">The sequence shown here is derived from an EMBL/GenBank/DDBJ whole genome shotgun (WGS) entry which is preliminary data.</text>
</comment>
<evidence type="ECO:0000313" key="2">
    <source>
        <dbReference type="Proteomes" id="UP001054252"/>
    </source>
</evidence>
<proteinExistence type="predicted"/>
<sequence>MRWVQRTQLGSKEPVAWVRQSQACWVRCEPRQACWVQCEPRQACWVRCKRRQACWVLRSVGFSICQVHISSFPW</sequence>